<dbReference type="SUPFAM" id="SSF51395">
    <property type="entry name" value="FMN-linked oxidoreductases"/>
    <property type="match status" value="1"/>
</dbReference>
<dbReference type="RefSeq" id="WP_166277320.1">
    <property type="nucleotide sequence ID" value="NZ_JTHE03000106.1"/>
</dbReference>
<keyword evidence="6" id="KW-1185">Reference proteome</keyword>
<dbReference type="PANTHER" id="PTHR22893:SF91">
    <property type="entry name" value="NADPH DEHYDROGENASE 2-RELATED"/>
    <property type="match status" value="1"/>
</dbReference>
<dbReference type="AlphaFoldDB" id="A0ABD4T817"/>
<accession>A0ABD4T817</accession>
<comment type="caution">
    <text evidence="5">The sequence shown here is derived from an EMBL/GenBank/DDBJ whole genome shotgun (WGS) entry which is preliminary data.</text>
</comment>
<dbReference type="FunFam" id="3.20.20.70:FF:000059">
    <property type="entry name" value="N-ethylmaleimide reductase, FMN-linked"/>
    <property type="match status" value="1"/>
</dbReference>
<dbReference type="Gene3D" id="3.20.20.70">
    <property type="entry name" value="Aldolase class I"/>
    <property type="match status" value="1"/>
</dbReference>
<proteinExistence type="inferred from homology"/>
<evidence type="ECO:0000256" key="3">
    <source>
        <dbReference type="ARBA" id="ARBA00023002"/>
    </source>
</evidence>
<dbReference type="EMBL" id="JTHE03000106">
    <property type="protein sequence ID" value="MCM1984873.1"/>
    <property type="molecule type" value="Genomic_DNA"/>
</dbReference>
<comment type="cofactor">
    <cofactor evidence="1">
        <name>FMN</name>
        <dbReference type="ChEBI" id="CHEBI:58210"/>
    </cofactor>
</comment>
<dbReference type="InterPro" id="IPR045247">
    <property type="entry name" value="Oye-like"/>
</dbReference>
<sequence length="374" mass="41210">MPELSSVPHLLSPLALNTLSLSNRVVMAPMTRARAGADRIPNALMARYYAQRADAGLIITEGTTISPQANGWTHTPGIYTPAQTEAWKRVVAAVHEQNTPIFLQLWHTGRASHSSFHGGELPVAPSAIPIEGSQAHTPQGKQPYETPRALNTEEVAQVVEDYRQAAARAKAAGFDGVEIHGANGYLIDEFLQSKTNHRRDRYGGSVENRYRFLQEIVESVLTVWDSDRVGVRLSPNGSYNDMGSPDYRETFSYVIEQINAYDLGYLHVLDGLDFGFHDLGDPMTLAEIRALYKGTLMGNCGYDRQSADAAIASAEADLISFGRPYISNPDLVTRFVNQWPLNPTADPSLWYSFGTEGYTDFPIYQASSPVAQRA</sequence>
<dbReference type="GO" id="GO:0005829">
    <property type="term" value="C:cytosol"/>
    <property type="evidence" value="ECO:0007669"/>
    <property type="project" value="UniProtKB-ARBA"/>
</dbReference>
<dbReference type="Proteomes" id="UP000031561">
    <property type="component" value="Unassembled WGS sequence"/>
</dbReference>
<keyword evidence="3" id="KW-0560">Oxidoreductase</keyword>
<name>A0ABD4T817_9CYAN</name>
<reference evidence="5 6" key="1">
    <citation type="journal article" date="2015" name="Genome Announc.">
        <title>Draft Genome Sequence of Filamentous Marine Cyanobacterium Lyngbya confervoides Strain BDU141951.</title>
        <authorList>
            <person name="Chandrababunaidu M.M."/>
            <person name="Sen D."/>
            <person name="Tripathy S."/>
        </authorList>
    </citation>
    <scope>NUCLEOTIDE SEQUENCE [LARGE SCALE GENOMIC DNA]</scope>
    <source>
        <strain evidence="5 6">BDU141951</strain>
    </source>
</reference>
<protein>
    <submittedName>
        <fullName evidence="5">Alkene reductase</fullName>
    </submittedName>
</protein>
<dbReference type="PANTHER" id="PTHR22893">
    <property type="entry name" value="NADH OXIDOREDUCTASE-RELATED"/>
    <property type="match status" value="1"/>
</dbReference>
<evidence type="ECO:0000313" key="5">
    <source>
        <dbReference type="EMBL" id="MCM1984873.1"/>
    </source>
</evidence>
<evidence type="ECO:0000259" key="4">
    <source>
        <dbReference type="Pfam" id="PF00724"/>
    </source>
</evidence>
<evidence type="ECO:0000313" key="6">
    <source>
        <dbReference type="Proteomes" id="UP000031561"/>
    </source>
</evidence>
<organism evidence="5 6">
    <name type="scientific">Lyngbya confervoides BDU141951</name>
    <dbReference type="NCBI Taxonomy" id="1574623"/>
    <lineage>
        <taxon>Bacteria</taxon>
        <taxon>Bacillati</taxon>
        <taxon>Cyanobacteriota</taxon>
        <taxon>Cyanophyceae</taxon>
        <taxon>Oscillatoriophycideae</taxon>
        <taxon>Oscillatoriales</taxon>
        <taxon>Microcoleaceae</taxon>
        <taxon>Lyngbya</taxon>
    </lineage>
</organism>
<evidence type="ECO:0000256" key="1">
    <source>
        <dbReference type="ARBA" id="ARBA00001917"/>
    </source>
</evidence>
<dbReference type="InterPro" id="IPR001155">
    <property type="entry name" value="OxRdtase_FMN_N"/>
</dbReference>
<dbReference type="GO" id="GO:0016628">
    <property type="term" value="F:oxidoreductase activity, acting on the CH-CH group of donors, NAD or NADP as acceptor"/>
    <property type="evidence" value="ECO:0007669"/>
    <property type="project" value="UniProtKB-ARBA"/>
</dbReference>
<dbReference type="Pfam" id="PF00724">
    <property type="entry name" value="Oxidored_FMN"/>
    <property type="match status" value="1"/>
</dbReference>
<feature type="domain" description="NADH:flavin oxidoreductase/NADH oxidase N-terminal" evidence="4">
    <location>
        <begin position="10"/>
        <end position="341"/>
    </location>
</feature>
<comment type="similarity">
    <text evidence="2">Belongs to the NADH:flavin oxidoreductase/NADH oxidase family.</text>
</comment>
<dbReference type="InterPro" id="IPR013785">
    <property type="entry name" value="Aldolase_TIM"/>
</dbReference>
<evidence type="ECO:0000256" key="2">
    <source>
        <dbReference type="ARBA" id="ARBA00005979"/>
    </source>
</evidence>
<gene>
    <name evidence="5" type="ORF">QQ91_0018790</name>
</gene>
<dbReference type="CDD" id="cd02933">
    <property type="entry name" value="OYE_like_FMN"/>
    <property type="match status" value="1"/>
</dbReference>